<evidence type="ECO:0000259" key="3">
    <source>
        <dbReference type="PROSITE" id="PS50113"/>
    </source>
</evidence>
<dbReference type="SUPFAM" id="SSF55785">
    <property type="entry name" value="PYP-like sensor domain (PAS domain)"/>
    <property type="match status" value="2"/>
</dbReference>
<dbReference type="Pfam" id="PF13426">
    <property type="entry name" value="PAS_9"/>
    <property type="match status" value="1"/>
</dbReference>
<dbReference type="Proteomes" id="UP000177187">
    <property type="component" value="Unassembled WGS sequence"/>
</dbReference>
<feature type="domain" description="PAC" evidence="3">
    <location>
        <begin position="91"/>
        <end position="143"/>
    </location>
</feature>
<evidence type="ECO:0000259" key="2">
    <source>
        <dbReference type="PROSITE" id="PS50112"/>
    </source>
</evidence>
<dbReference type="SMART" id="SM00091">
    <property type="entry name" value="PAS"/>
    <property type="match status" value="2"/>
</dbReference>
<dbReference type="Gene3D" id="3.30.450.20">
    <property type="entry name" value="PAS domain"/>
    <property type="match status" value="2"/>
</dbReference>
<proteinExistence type="predicted"/>
<dbReference type="InterPro" id="IPR003594">
    <property type="entry name" value="HATPase_dom"/>
</dbReference>
<dbReference type="Pfam" id="PF02518">
    <property type="entry name" value="HATPase_c"/>
    <property type="match status" value="1"/>
</dbReference>
<dbReference type="SUPFAM" id="SSF55874">
    <property type="entry name" value="ATPase domain of HSP90 chaperone/DNA topoisomerase II/histidine kinase"/>
    <property type="match status" value="1"/>
</dbReference>
<evidence type="ECO:0000313" key="4">
    <source>
        <dbReference type="EMBL" id="OGD72096.1"/>
    </source>
</evidence>
<feature type="domain" description="Histidine kinase" evidence="1">
    <location>
        <begin position="281"/>
        <end position="473"/>
    </location>
</feature>
<dbReference type="PROSITE" id="PS50112">
    <property type="entry name" value="PAS"/>
    <property type="match status" value="2"/>
</dbReference>
<dbReference type="PROSITE" id="PS50113">
    <property type="entry name" value="PAC"/>
    <property type="match status" value="3"/>
</dbReference>
<dbReference type="PROSITE" id="PS50109">
    <property type="entry name" value="HIS_KIN"/>
    <property type="match status" value="1"/>
</dbReference>
<dbReference type="PANTHER" id="PTHR43065:SF23">
    <property type="entry name" value="SENSOR HISTIDINE KINASE PDTAS"/>
    <property type="match status" value="1"/>
</dbReference>
<dbReference type="InterPro" id="IPR036890">
    <property type="entry name" value="HATPase_C_sf"/>
</dbReference>
<feature type="domain" description="PAS" evidence="2">
    <location>
        <begin position="144"/>
        <end position="214"/>
    </location>
</feature>
<dbReference type="InterPro" id="IPR035965">
    <property type="entry name" value="PAS-like_dom_sf"/>
</dbReference>
<dbReference type="STRING" id="1817816.A2Y64_09055"/>
<comment type="caution">
    <text evidence="4">The sequence shown here is derived from an EMBL/GenBank/DDBJ whole genome shotgun (WGS) entry which is preliminary data.</text>
</comment>
<accession>A0A1F5EXT1</accession>
<dbReference type="AlphaFoldDB" id="A0A1F5EXT1"/>
<gene>
    <name evidence="4" type="ORF">A2Y64_09055</name>
</gene>
<dbReference type="InterPro" id="IPR013656">
    <property type="entry name" value="PAS_4"/>
</dbReference>
<evidence type="ECO:0008006" key="6">
    <source>
        <dbReference type="Google" id="ProtNLM"/>
    </source>
</evidence>
<evidence type="ECO:0000313" key="5">
    <source>
        <dbReference type="Proteomes" id="UP000177187"/>
    </source>
</evidence>
<name>A0A1F5EXT1_9BACT</name>
<dbReference type="Pfam" id="PF07568">
    <property type="entry name" value="HisKA_2"/>
    <property type="match status" value="1"/>
</dbReference>
<dbReference type="InterPro" id="IPR005467">
    <property type="entry name" value="His_kinase_dom"/>
</dbReference>
<dbReference type="InterPro" id="IPR011495">
    <property type="entry name" value="Sig_transdc_His_kin_sub2_dim/P"/>
</dbReference>
<dbReference type="CDD" id="cd00130">
    <property type="entry name" value="PAS"/>
    <property type="match status" value="2"/>
</dbReference>
<dbReference type="Gene3D" id="3.30.565.10">
    <property type="entry name" value="Histidine kinase-like ATPase, C-terminal domain"/>
    <property type="match status" value="1"/>
</dbReference>
<dbReference type="NCBIfam" id="TIGR00229">
    <property type="entry name" value="sensory_box"/>
    <property type="match status" value="2"/>
</dbReference>
<dbReference type="EMBL" id="MFAF01000132">
    <property type="protein sequence ID" value="OGD72096.1"/>
    <property type="molecule type" value="Genomic_DNA"/>
</dbReference>
<feature type="domain" description="PAC" evidence="3">
    <location>
        <begin position="1"/>
        <end position="18"/>
    </location>
</feature>
<sequence>MFLHDVTKRKEAEDALRESEAKLTATLDSLPDLLFEVDHWGKIYDFRSPDASTLYVSPADFLGKTVDEVIPPEAARIIMDALAQAVEKGSHHGAVYVLNMPDGPRWFELSIAARGDPKAPEGRLIVTSRDVTERKKAEEALRLSEEQYRFLFEGSTTLNLIIGVDGTLLDSNISVLKEFGYTREEVRGKNAMEFVVEKDRELIVGLLEKSYRGEDTPEIDAGIIAKDGSVRTILFSRGNVVLTDGDRPMSIVVTGIDITERNKSVEQIKKALQEKEVLLKEIHHRVKNNLQIISSLLNLEAGKTEDDRVLDIISTSQNRIKSMALIHEKLYQSKEFSRVDFPGYIRSLLDSLLLTYTDDSRFIDSQLDLSPLFLDINTAIPLALIINELISNSLEHAFPDGRKGIISIGLKPNGDDDYTLSVADDGIGIRGNVESTKTLGLQLVNMLTQQIGAEIEILRKKGTEFRITFSEKTPQATHEA</sequence>
<feature type="domain" description="PAC" evidence="3">
    <location>
        <begin position="217"/>
        <end position="270"/>
    </location>
</feature>
<dbReference type="InterPro" id="IPR000700">
    <property type="entry name" value="PAS-assoc_C"/>
</dbReference>
<feature type="domain" description="PAS" evidence="2">
    <location>
        <begin position="19"/>
        <end position="89"/>
    </location>
</feature>
<dbReference type="SMART" id="SM00387">
    <property type="entry name" value="HATPase_c"/>
    <property type="match status" value="1"/>
</dbReference>
<protein>
    <recommendedName>
        <fullName evidence="6">PAS domain S-box protein</fullName>
    </recommendedName>
</protein>
<dbReference type="InterPro" id="IPR000014">
    <property type="entry name" value="PAS"/>
</dbReference>
<dbReference type="Pfam" id="PF08448">
    <property type="entry name" value="PAS_4"/>
    <property type="match status" value="1"/>
</dbReference>
<organism evidence="4 5">
    <name type="scientific">Candidatus Coatesbacteria bacterium RBG_13_66_14</name>
    <dbReference type="NCBI Taxonomy" id="1817816"/>
    <lineage>
        <taxon>Bacteria</taxon>
        <taxon>Candidatus Coatesiibacteriota</taxon>
    </lineage>
</organism>
<reference evidence="4 5" key="1">
    <citation type="journal article" date="2016" name="Nat. Commun.">
        <title>Thousands of microbial genomes shed light on interconnected biogeochemical processes in an aquifer system.</title>
        <authorList>
            <person name="Anantharaman K."/>
            <person name="Brown C.T."/>
            <person name="Hug L.A."/>
            <person name="Sharon I."/>
            <person name="Castelle C.J."/>
            <person name="Probst A.J."/>
            <person name="Thomas B.C."/>
            <person name="Singh A."/>
            <person name="Wilkins M.J."/>
            <person name="Karaoz U."/>
            <person name="Brodie E.L."/>
            <person name="Williams K.H."/>
            <person name="Hubbard S.S."/>
            <person name="Banfield J.F."/>
        </authorList>
    </citation>
    <scope>NUCLEOTIDE SEQUENCE [LARGE SCALE GENOMIC DNA]</scope>
</reference>
<dbReference type="PANTHER" id="PTHR43065">
    <property type="entry name" value="SENSOR HISTIDINE KINASE"/>
    <property type="match status" value="1"/>
</dbReference>
<evidence type="ECO:0000259" key="1">
    <source>
        <dbReference type="PROSITE" id="PS50109"/>
    </source>
</evidence>